<evidence type="ECO:0000313" key="3">
    <source>
        <dbReference type="Proteomes" id="UP000784294"/>
    </source>
</evidence>
<dbReference type="AlphaFoldDB" id="A0A448X2G9"/>
<dbReference type="Proteomes" id="UP000784294">
    <property type="component" value="Unassembled WGS sequence"/>
</dbReference>
<name>A0A448X2G9_9PLAT</name>
<sequence>MLSGSTVPTCRHDVFASIPTAVGTATRPRRDKKCRREDGMASPCPINPPPVRRSPEATQTDRVSIPQALMASKQMIPKIK</sequence>
<evidence type="ECO:0000256" key="1">
    <source>
        <dbReference type="SAM" id="MobiDB-lite"/>
    </source>
</evidence>
<proteinExistence type="predicted"/>
<gene>
    <name evidence="2" type="ORF">PXEA_LOCUS19691</name>
</gene>
<protein>
    <submittedName>
        <fullName evidence="2">Uncharacterized protein</fullName>
    </submittedName>
</protein>
<dbReference type="EMBL" id="CAAALY010079035">
    <property type="protein sequence ID" value="VEL26251.1"/>
    <property type="molecule type" value="Genomic_DNA"/>
</dbReference>
<comment type="caution">
    <text evidence="2">The sequence shown here is derived from an EMBL/GenBank/DDBJ whole genome shotgun (WGS) entry which is preliminary data.</text>
</comment>
<accession>A0A448X2G9</accession>
<keyword evidence="3" id="KW-1185">Reference proteome</keyword>
<reference evidence="2" key="1">
    <citation type="submission" date="2018-11" db="EMBL/GenBank/DDBJ databases">
        <authorList>
            <consortium name="Pathogen Informatics"/>
        </authorList>
    </citation>
    <scope>NUCLEOTIDE SEQUENCE</scope>
</reference>
<evidence type="ECO:0000313" key="2">
    <source>
        <dbReference type="EMBL" id="VEL26251.1"/>
    </source>
</evidence>
<feature type="region of interest" description="Disordered" evidence="1">
    <location>
        <begin position="24"/>
        <end position="63"/>
    </location>
</feature>
<organism evidence="2 3">
    <name type="scientific">Protopolystoma xenopodis</name>
    <dbReference type="NCBI Taxonomy" id="117903"/>
    <lineage>
        <taxon>Eukaryota</taxon>
        <taxon>Metazoa</taxon>
        <taxon>Spiralia</taxon>
        <taxon>Lophotrochozoa</taxon>
        <taxon>Platyhelminthes</taxon>
        <taxon>Monogenea</taxon>
        <taxon>Polyopisthocotylea</taxon>
        <taxon>Polystomatidea</taxon>
        <taxon>Polystomatidae</taxon>
        <taxon>Protopolystoma</taxon>
    </lineage>
</organism>